<evidence type="ECO:0000256" key="1">
    <source>
        <dbReference type="SAM" id="MobiDB-lite"/>
    </source>
</evidence>
<dbReference type="AlphaFoldDB" id="A0ABD2XSZ4"/>
<dbReference type="EMBL" id="JBJJXI010000003">
    <property type="protein sequence ID" value="KAL3407712.1"/>
    <property type="molecule type" value="Genomic_DNA"/>
</dbReference>
<sequence length="181" mass="19772">MEDNVSITPLNDQAATDSQQSQRTSQFPPQQVSRVPSQQGSQVPPQQVSRVPSQPNILVPSQCDGTSDLSFSTHSFPQVDRRESQSGSRSDSRLGEPFFTAQDPQDGAGLANPEQQYLPVSQSSNCSSLDFDRIEEVAGSDTQAADEDIIPSSVPLPPSSYLADYSYPINPNKRRSTIFHM</sequence>
<name>A0ABD2XSZ4_9HYME</name>
<feature type="compositionally biased region" description="Polar residues" evidence="1">
    <location>
        <begin position="63"/>
        <end position="76"/>
    </location>
</feature>
<gene>
    <name evidence="2" type="ORF">TKK_000382</name>
</gene>
<reference evidence="2 3" key="1">
    <citation type="journal article" date="2024" name="bioRxiv">
        <title>A reference genome for Trichogramma kaykai: A tiny desert-dwelling parasitoid wasp with competing sex-ratio distorters.</title>
        <authorList>
            <person name="Culotta J."/>
            <person name="Lindsey A.R."/>
        </authorList>
    </citation>
    <scope>NUCLEOTIDE SEQUENCE [LARGE SCALE GENOMIC DNA]</scope>
    <source>
        <strain evidence="2 3">KSX58</strain>
    </source>
</reference>
<feature type="compositionally biased region" description="Low complexity" evidence="1">
    <location>
        <begin position="25"/>
        <end position="55"/>
    </location>
</feature>
<comment type="caution">
    <text evidence="2">The sequence shown here is derived from an EMBL/GenBank/DDBJ whole genome shotgun (WGS) entry which is preliminary data.</text>
</comment>
<evidence type="ECO:0000313" key="3">
    <source>
        <dbReference type="Proteomes" id="UP001627154"/>
    </source>
</evidence>
<dbReference type="Proteomes" id="UP001627154">
    <property type="component" value="Unassembled WGS sequence"/>
</dbReference>
<proteinExistence type="predicted"/>
<organism evidence="2 3">
    <name type="scientific">Trichogramma kaykai</name>
    <dbReference type="NCBI Taxonomy" id="54128"/>
    <lineage>
        <taxon>Eukaryota</taxon>
        <taxon>Metazoa</taxon>
        <taxon>Ecdysozoa</taxon>
        <taxon>Arthropoda</taxon>
        <taxon>Hexapoda</taxon>
        <taxon>Insecta</taxon>
        <taxon>Pterygota</taxon>
        <taxon>Neoptera</taxon>
        <taxon>Endopterygota</taxon>
        <taxon>Hymenoptera</taxon>
        <taxon>Apocrita</taxon>
        <taxon>Proctotrupomorpha</taxon>
        <taxon>Chalcidoidea</taxon>
        <taxon>Trichogrammatidae</taxon>
        <taxon>Trichogramma</taxon>
    </lineage>
</organism>
<accession>A0ABD2XSZ4</accession>
<evidence type="ECO:0000313" key="2">
    <source>
        <dbReference type="EMBL" id="KAL3407712.1"/>
    </source>
</evidence>
<feature type="region of interest" description="Disordered" evidence="1">
    <location>
        <begin position="1"/>
        <end position="112"/>
    </location>
</feature>
<feature type="compositionally biased region" description="Polar residues" evidence="1">
    <location>
        <begin position="1"/>
        <end position="24"/>
    </location>
</feature>
<feature type="compositionally biased region" description="Basic and acidic residues" evidence="1">
    <location>
        <begin position="79"/>
        <end position="94"/>
    </location>
</feature>
<protein>
    <submittedName>
        <fullName evidence="2">Uncharacterized protein</fullName>
    </submittedName>
</protein>
<keyword evidence="3" id="KW-1185">Reference proteome</keyword>